<organism evidence="1 2">
    <name type="scientific">Demequina lutea</name>
    <dbReference type="NCBI Taxonomy" id="431489"/>
    <lineage>
        <taxon>Bacteria</taxon>
        <taxon>Bacillati</taxon>
        <taxon>Actinomycetota</taxon>
        <taxon>Actinomycetes</taxon>
        <taxon>Micrococcales</taxon>
        <taxon>Demequinaceae</taxon>
        <taxon>Demequina</taxon>
    </lineage>
</organism>
<dbReference type="Proteomes" id="UP000547973">
    <property type="component" value="Unassembled WGS sequence"/>
</dbReference>
<dbReference type="RefSeq" id="WP_152649616.1">
    <property type="nucleotide sequence ID" value="NZ_BBRC01000014.1"/>
</dbReference>
<evidence type="ECO:0000313" key="1">
    <source>
        <dbReference type="EMBL" id="NYI40874.1"/>
    </source>
</evidence>
<dbReference type="EMBL" id="JACBZO010000001">
    <property type="protein sequence ID" value="NYI40874.1"/>
    <property type="molecule type" value="Genomic_DNA"/>
</dbReference>
<dbReference type="OrthoDB" id="5146511at2"/>
<protein>
    <submittedName>
        <fullName evidence="1">Uncharacterized protein</fullName>
    </submittedName>
</protein>
<accession>A0A7Z0CHI6</accession>
<name>A0A7Z0CHI6_9MICO</name>
<gene>
    <name evidence="1" type="ORF">BKA03_000993</name>
</gene>
<reference evidence="1 2" key="1">
    <citation type="submission" date="2020-07" db="EMBL/GenBank/DDBJ databases">
        <title>Sequencing the genomes of 1000 actinobacteria strains.</title>
        <authorList>
            <person name="Klenk H.-P."/>
        </authorList>
    </citation>
    <scope>NUCLEOTIDE SEQUENCE [LARGE SCALE GENOMIC DNA]</scope>
    <source>
        <strain evidence="1 2">DSM 19970</strain>
    </source>
</reference>
<proteinExistence type="predicted"/>
<comment type="caution">
    <text evidence="1">The sequence shown here is derived from an EMBL/GenBank/DDBJ whole genome shotgun (WGS) entry which is preliminary data.</text>
</comment>
<keyword evidence="2" id="KW-1185">Reference proteome</keyword>
<evidence type="ECO:0000313" key="2">
    <source>
        <dbReference type="Proteomes" id="UP000547973"/>
    </source>
</evidence>
<sequence length="205" mass="21976">MMNLDSLKPAERVAFADAVLERIGGDPFGTVPKRELDIALFSGLVAAGYLDADESQFSMARKLGITPTRVRALMYAYRLARADGGGDLAAILAHVRVVSIDAAGDAVLNVEDAFARDAFVARLKDLDVYTDGSFNRERITVTTDVFMAALDDAFGRDGERIRAVIEDRLAARGRDGRLRFVGDLGKKLIGEAAGVTLKALLAAAT</sequence>
<dbReference type="AlphaFoldDB" id="A0A7Z0CHI6"/>